<feature type="transmembrane region" description="Helical" evidence="6">
    <location>
        <begin position="260"/>
        <end position="279"/>
    </location>
</feature>
<dbReference type="SMART" id="SM00387">
    <property type="entry name" value="HATPase_c"/>
    <property type="match status" value="1"/>
</dbReference>
<dbReference type="InterPro" id="IPR036890">
    <property type="entry name" value="HATPase_C_sf"/>
</dbReference>
<keyword evidence="6" id="KW-0812">Transmembrane</keyword>
<reference evidence="8 9" key="1">
    <citation type="submission" date="2020-08" db="EMBL/GenBank/DDBJ databases">
        <title>Genomic Encyclopedia of Type Strains, Phase III (KMG-III): the genomes of soil and plant-associated and newly described type strains.</title>
        <authorList>
            <person name="Whitman W."/>
        </authorList>
    </citation>
    <scope>NUCLEOTIDE SEQUENCE [LARGE SCALE GENOMIC DNA]</scope>
    <source>
        <strain evidence="8 9">CECT 7247</strain>
    </source>
</reference>
<evidence type="ECO:0000259" key="7">
    <source>
        <dbReference type="PROSITE" id="PS50109"/>
    </source>
</evidence>
<dbReference type="PROSITE" id="PS50109">
    <property type="entry name" value="HIS_KIN"/>
    <property type="match status" value="1"/>
</dbReference>
<dbReference type="InterPro" id="IPR011623">
    <property type="entry name" value="7TMR_DISM_rcpt_extracell_dom1"/>
</dbReference>
<dbReference type="PANTHER" id="PTHR43047:SF72">
    <property type="entry name" value="OSMOSENSING HISTIDINE PROTEIN KINASE SLN1"/>
    <property type="match status" value="1"/>
</dbReference>
<dbReference type="SMART" id="SM00388">
    <property type="entry name" value="HisKA"/>
    <property type="match status" value="1"/>
</dbReference>
<evidence type="ECO:0000256" key="3">
    <source>
        <dbReference type="ARBA" id="ARBA00022553"/>
    </source>
</evidence>
<evidence type="ECO:0000256" key="6">
    <source>
        <dbReference type="SAM" id="Phobius"/>
    </source>
</evidence>
<dbReference type="InterPro" id="IPR003661">
    <property type="entry name" value="HisK_dim/P_dom"/>
</dbReference>
<dbReference type="InterPro" id="IPR011622">
    <property type="entry name" value="7TMR_DISM_rcpt_extracell_dom2"/>
</dbReference>
<feature type="transmembrane region" description="Helical" evidence="6">
    <location>
        <begin position="222"/>
        <end position="240"/>
    </location>
</feature>
<name>A0ABR6GRA3_9BURK</name>
<evidence type="ECO:0000256" key="1">
    <source>
        <dbReference type="ARBA" id="ARBA00000085"/>
    </source>
</evidence>
<dbReference type="EC" id="2.7.13.3" evidence="2"/>
<comment type="catalytic activity">
    <reaction evidence="1">
        <text>ATP + protein L-histidine = ADP + protein N-phospho-L-histidine.</text>
        <dbReference type="EC" id="2.7.13.3"/>
    </reaction>
</comment>
<dbReference type="GO" id="GO:0016301">
    <property type="term" value="F:kinase activity"/>
    <property type="evidence" value="ECO:0007669"/>
    <property type="project" value="UniProtKB-KW"/>
</dbReference>
<keyword evidence="3" id="KW-0597">Phosphoprotein</keyword>
<dbReference type="Gene3D" id="2.60.40.2380">
    <property type="match status" value="1"/>
</dbReference>
<feature type="transmembrane region" description="Helical" evidence="6">
    <location>
        <begin position="344"/>
        <end position="362"/>
    </location>
</feature>
<feature type="transmembrane region" description="Helical" evidence="6">
    <location>
        <begin position="377"/>
        <end position="395"/>
    </location>
</feature>
<organism evidence="8 9">
    <name type="scientific">Roseateles terrae</name>
    <dbReference type="NCBI Taxonomy" id="431060"/>
    <lineage>
        <taxon>Bacteria</taxon>
        <taxon>Pseudomonadati</taxon>
        <taxon>Pseudomonadota</taxon>
        <taxon>Betaproteobacteria</taxon>
        <taxon>Burkholderiales</taxon>
        <taxon>Sphaerotilaceae</taxon>
        <taxon>Roseateles</taxon>
    </lineage>
</organism>
<accession>A0ABR6GRA3</accession>
<dbReference type="CDD" id="cd00082">
    <property type="entry name" value="HisKA"/>
    <property type="match status" value="1"/>
</dbReference>
<dbReference type="SUPFAM" id="SSF55874">
    <property type="entry name" value="ATPase domain of HSP90 chaperone/DNA topoisomerase II/histidine kinase"/>
    <property type="match status" value="1"/>
</dbReference>
<dbReference type="PANTHER" id="PTHR43047">
    <property type="entry name" value="TWO-COMPONENT HISTIDINE PROTEIN KINASE"/>
    <property type="match status" value="1"/>
</dbReference>
<protein>
    <recommendedName>
        <fullName evidence="2">histidine kinase</fullName>
        <ecNumber evidence="2">2.7.13.3</ecNumber>
    </recommendedName>
</protein>
<feature type="domain" description="Histidine kinase" evidence="7">
    <location>
        <begin position="440"/>
        <end position="654"/>
    </location>
</feature>
<dbReference type="Pfam" id="PF07695">
    <property type="entry name" value="7TMR-DISM_7TM"/>
    <property type="match status" value="1"/>
</dbReference>
<feature type="transmembrane region" description="Helical" evidence="6">
    <location>
        <begin position="291"/>
        <end position="313"/>
    </location>
</feature>
<dbReference type="Gene3D" id="1.10.287.130">
    <property type="match status" value="1"/>
</dbReference>
<keyword evidence="9" id="KW-1185">Reference proteome</keyword>
<dbReference type="InterPro" id="IPR036097">
    <property type="entry name" value="HisK_dim/P_sf"/>
</dbReference>
<dbReference type="EMBL" id="JACHXO010000003">
    <property type="protein sequence ID" value="MBB3194645.1"/>
    <property type="molecule type" value="Genomic_DNA"/>
</dbReference>
<dbReference type="SUPFAM" id="SSF52172">
    <property type="entry name" value="CheY-like"/>
    <property type="match status" value="1"/>
</dbReference>
<keyword evidence="5 8" id="KW-0418">Kinase</keyword>
<evidence type="ECO:0000256" key="2">
    <source>
        <dbReference type="ARBA" id="ARBA00012438"/>
    </source>
</evidence>
<dbReference type="InterPro" id="IPR005467">
    <property type="entry name" value="His_kinase_dom"/>
</dbReference>
<dbReference type="InterPro" id="IPR003594">
    <property type="entry name" value="HATPase_dom"/>
</dbReference>
<proteinExistence type="predicted"/>
<keyword evidence="4" id="KW-0808">Transferase</keyword>
<evidence type="ECO:0000313" key="8">
    <source>
        <dbReference type="EMBL" id="MBB3194645.1"/>
    </source>
</evidence>
<dbReference type="Proteomes" id="UP000574369">
    <property type="component" value="Unassembled WGS sequence"/>
</dbReference>
<keyword evidence="6" id="KW-1133">Transmembrane helix</keyword>
<dbReference type="Pfam" id="PF07696">
    <property type="entry name" value="7TMR-DISMED2"/>
    <property type="match status" value="1"/>
</dbReference>
<dbReference type="Gene3D" id="3.30.565.10">
    <property type="entry name" value="Histidine kinase-like ATPase, C-terminal domain"/>
    <property type="match status" value="1"/>
</dbReference>
<sequence>MPLAGLLAAFLASLRTWLLLGPLLLLAVTSARAQGVLELEVHQPVVDLTPYLWLHVDPGAKASLAEVLASSDFIAAQRHDLQPGYTAAAYWLRIRLHNGTTDAIRRELRVPPARLEQITLFSRAEPLGWHRSDAGLSVPFSQRELPHRVSTFSVEVEPGQQVELLLRVASRSSINLRPQLWEPAALALRQQRELLADGLMLGMMSLLLLLALALGGLLKDRAYIYTALYVLSYMLYESGMRGTSFMLLWPNATDWALRSLSTFAIFTTLLQVLALVRMLGLARSQPRLQRALRVVALANFLGVGLCVFADYALGTFITAQFNTALLLAMIVAAWRAWQERHPLAKPWLGMLVAGMIGMTPRYAELLGLTPYSALSDYAPPIASLLGTLLVLGGLLRRMQRQKARQELRLEMAVRERTLALDEARERAERSDKAKGRLLGYLGHDLRAPLASMVQVARQLRPDGDFEPNRHAIEHSSLLALEMIDEMQHFSRAPESEARLEILPAPLYLHGLLQEIVHQSQALARAGGNALTLMISHELPSVVQLDARRLRQVLVNLLANAAKFTRGGRIVLQAGVTEDGHLAVAVKDNGPGIAEEDLTRVFAPFVRAPTEAFRPGIGLGLSIVQQLVEAMDGQIAVHSRPGQGARFEVRLPWVPAQEDEVFWPPSRPWLAQPVGDGHVALLLDHCAVVREALRERLVLAGFECLEASSPQEADALMREHPVRLLVVEPELTDDMPAWLAAWRRRPRTALLYCSQWHASAAGSPPRLLKPAPESDWWMTVSALMRREEALQ</sequence>
<dbReference type="Pfam" id="PF02518">
    <property type="entry name" value="HATPase_c"/>
    <property type="match status" value="1"/>
</dbReference>
<evidence type="ECO:0000256" key="4">
    <source>
        <dbReference type="ARBA" id="ARBA00022679"/>
    </source>
</evidence>
<comment type="caution">
    <text evidence="8">The sequence shown here is derived from an EMBL/GenBank/DDBJ whole genome shotgun (WGS) entry which is preliminary data.</text>
</comment>
<dbReference type="PRINTS" id="PR00344">
    <property type="entry name" value="BCTRLSENSOR"/>
</dbReference>
<dbReference type="InterPro" id="IPR004358">
    <property type="entry name" value="Sig_transdc_His_kin-like_C"/>
</dbReference>
<evidence type="ECO:0000313" key="9">
    <source>
        <dbReference type="Proteomes" id="UP000574369"/>
    </source>
</evidence>
<feature type="transmembrane region" description="Helical" evidence="6">
    <location>
        <begin position="319"/>
        <end position="337"/>
    </location>
</feature>
<gene>
    <name evidence="8" type="ORF">FHS28_002041</name>
</gene>
<feature type="transmembrane region" description="Helical" evidence="6">
    <location>
        <begin position="194"/>
        <end position="215"/>
    </location>
</feature>
<dbReference type="InterPro" id="IPR011006">
    <property type="entry name" value="CheY-like_superfamily"/>
</dbReference>
<dbReference type="SUPFAM" id="SSF47384">
    <property type="entry name" value="Homodimeric domain of signal transducing histidine kinase"/>
    <property type="match status" value="1"/>
</dbReference>
<dbReference type="RefSeq" id="WP_184294505.1">
    <property type="nucleotide sequence ID" value="NZ_JACHXO010000003.1"/>
</dbReference>
<evidence type="ECO:0000256" key="5">
    <source>
        <dbReference type="ARBA" id="ARBA00022777"/>
    </source>
</evidence>
<keyword evidence="6" id="KW-0472">Membrane</keyword>